<name>A0ABT7X5T3_9BACE</name>
<dbReference type="RefSeq" id="WP_204429217.1">
    <property type="nucleotide sequence ID" value="NZ_JACJJF010000018.1"/>
</dbReference>
<reference evidence="1" key="1">
    <citation type="submission" date="2023-06" db="EMBL/GenBank/DDBJ databases">
        <authorList>
            <person name="Zeman M."/>
            <person name="Kubasova T."/>
            <person name="Jahodarova E."/>
            <person name="Nykrynova M."/>
            <person name="Rychlik I."/>
        </authorList>
    </citation>
    <scope>NUCLEOTIDE SEQUENCE</scope>
    <source>
        <strain evidence="1">84_SSukc20</strain>
    </source>
</reference>
<dbReference type="Proteomes" id="UP001167871">
    <property type="component" value="Unassembled WGS sequence"/>
</dbReference>
<proteinExistence type="predicted"/>
<keyword evidence="2" id="KW-1185">Reference proteome</keyword>
<reference evidence="1" key="2">
    <citation type="submission" date="2024-05" db="EMBL/GenBank/DDBJ databases">
        <title>Identification and characterization of horizontal gene transfer across gut microbiota members of farm animals based on homology search.</title>
        <authorList>
            <person name="Schwarzerova J."/>
            <person name="Nykrynova M."/>
            <person name="Jureckova K."/>
            <person name="Cejkova D."/>
            <person name="Rychlik I."/>
        </authorList>
    </citation>
    <scope>NUCLEOTIDE SEQUENCE</scope>
    <source>
        <strain evidence="1">84_SSukc20</strain>
    </source>
</reference>
<evidence type="ECO:0000313" key="2">
    <source>
        <dbReference type="Proteomes" id="UP001167871"/>
    </source>
</evidence>
<organism evidence="1 2">
    <name type="scientific">Bacteroides gallinaceum</name>
    <dbReference type="NCBI Taxonomy" id="1462571"/>
    <lineage>
        <taxon>Bacteria</taxon>
        <taxon>Pseudomonadati</taxon>
        <taxon>Bacteroidota</taxon>
        <taxon>Bacteroidia</taxon>
        <taxon>Bacteroidales</taxon>
        <taxon>Bacteroidaceae</taxon>
        <taxon>Bacteroides</taxon>
    </lineage>
</organism>
<evidence type="ECO:0000313" key="1">
    <source>
        <dbReference type="EMBL" id="MDN0049451.1"/>
    </source>
</evidence>
<comment type="caution">
    <text evidence="1">The sequence shown here is derived from an EMBL/GenBank/DDBJ whole genome shotgun (WGS) entry which is preliminary data.</text>
</comment>
<gene>
    <name evidence="1" type="ORF">QVO10_08640</name>
</gene>
<protein>
    <submittedName>
        <fullName evidence="1">Uncharacterized protein</fullName>
    </submittedName>
</protein>
<dbReference type="EMBL" id="JAUEII010000016">
    <property type="protein sequence ID" value="MDN0049451.1"/>
    <property type="molecule type" value="Genomic_DNA"/>
</dbReference>
<accession>A0ABT7X5T3</accession>
<sequence length="149" mass="17276">MNNKIVTDLFWVNNFRSELNLYAESMSLFCGIVLYQISEFDEPFSTALHNGLVRTALFNLTVCIHKMNPQASKDDIATSIRTVLLDYIEDYDSFELELLKHIPDVNSEDVLYFSIVNANSDLEKLNDLESDDYIRKELARIGFQIMKHQ</sequence>